<organism evidence="2 3">
    <name type="scientific">Ceratodon purpureus</name>
    <name type="common">Fire moss</name>
    <name type="synonym">Dicranum purpureum</name>
    <dbReference type="NCBI Taxonomy" id="3225"/>
    <lineage>
        <taxon>Eukaryota</taxon>
        <taxon>Viridiplantae</taxon>
        <taxon>Streptophyta</taxon>
        <taxon>Embryophyta</taxon>
        <taxon>Bryophyta</taxon>
        <taxon>Bryophytina</taxon>
        <taxon>Bryopsida</taxon>
        <taxon>Dicranidae</taxon>
        <taxon>Pseudoditrichales</taxon>
        <taxon>Ditrichaceae</taxon>
        <taxon>Ceratodon</taxon>
    </lineage>
</organism>
<evidence type="ECO:0000313" key="2">
    <source>
        <dbReference type="EMBL" id="KAG0571514.1"/>
    </source>
</evidence>
<evidence type="ECO:0000313" key="3">
    <source>
        <dbReference type="Proteomes" id="UP000822688"/>
    </source>
</evidence>
<gene>
    <name evidence="2" type="ORF">KC19_VG017700</name>
</gene>
<name>A0A8T0HL55_CERPU</name>
<reference evidence="2" key="1">
    <citation type="submission" date="2020-06" db="EMBL/GenBank/DDBJ databases">
        <title>WGS assembly of Ceratodon purpureus strain R40.</title>
        <authorList>
            <person name="Carey S.B."/>
            <person name="Jenkins J."/>
            <person name="Shu S."/>
            <person name="Lovell J.T."/>
            <person name="Sreedasyam A."/>
            <person name="Maumus F."/>
            <person name="Tiley G.P."/>
            <person name="Fernandez-Pozo N."/>
            <person name="Barry K."/>
            <person name="Chen C."/>
            <person name="Wang M."/>
            <person name="Lipzen A."/>
            <person name="Daum C."/>
            <person name="Saski C.A."/>
            <person name="Payton A.C."/>
            <person name="Mcbreen J.C."/>
            <person name="Conrad R.E."/>
            <person name="Kollar L.M."/>
            <person name="Olsson S."/>
            <person name="Huttunen S."/>
            <person name="Landis J.B."/>
            <person name="Wickett N.J."/>
            <person name="Johnson M.G."/>
            <person name="Rensing S.A."/>
            <person name="Grimwood J."/>
            <person name="Schmutz J."/>
            <person name="Mcdaniel S.F."/>
        </authorList>
    </citation>
    <scope>NUCLEOTIDE SEQUENCE</scope>
    <source>
        <strain evidence="2">R40</strain>
    </source>
</reference>
<accession>A0A8T0HL55</accession>
<protein>
    <submittedName>
        <fullName evidence="2">Uncharacterized protein</fullName>
    </submittedName>
</protein>
<evidence type="ECO:0000256" key="1">
    <source>
        <dbReference type="SAM" id="Phobius"/>
    </source>
</evidence>
<feature type="transmembrane region" description="Helical" evidence="1">
    <location>
        <begin position="86"/>
        <end position="110"/>
    </location>
</feature>
<dbReference type="EMBL" id="CM026426">
    <property type="protein sequence ID" value="KAG0571514.1"/>
    <property type="molecule type" value="Genomic_DNA"/>
</dbReference>
<keyword evidence="1" id="KW-0812">Transmembrane</keyword>
<keyword evidence="1" id="KW-1133">Transmembrane helix</keyword>
<comment type="caution">
    <text evidence="2">The sequence shown here is derived from an EMBL/GenBank/DDBJ whole genome shotgun (WGS) entry which is preliminary data.</text>
</comment>
<keyword evidence="1" id="KW-0472">Membrane</keyword>
<proteinExistence type="predicted"/>
<keyword evidence="3" id="KW-1185">Reference proteome</keyword>
<sequence length="154" mass="17471">MLWTSGLLFRNHQFEENPFTVFHKFAASESIIQVTDASNLGGDPVCTLGGNPYCSDPQADLLLQVCRSNPFQVLTKRTFFKKNHNVTIIITVVAAAIIVLLASIVSLVIIRRLFKRIRVLRDIQRGTSCCVDMYELNMRRNIFRLRGFVLVLPS</sequence>
<dbReference type="Proteomes" id="UP000822688">
    <property type="component" value="Chromosome V"/>
</dbReference>
<dbReference type="AlphaFoldDB" id="A0A8T0HL55"/>